<dbReference type="Gene3D" id="3.10.450.360">
    <property type="match status" value="1"/>
</dbReference>
<feature type="domain" description="Putative beta-lactamase-inhibitor-like PepSY-like" evidence="1">
    <location>
        <begin position="60"/>
        <end position="139"/>
    </location>
</feature>
<gene>
    <name evidence="2" type="ORF">MNBD_BACTEROID07-946</name>
</gene>
<accession>A0A3B0UR47</accession>
<reference evidence="2" key="1">
    <citation type="submission" date="2018-06" db="EMBL/GenBank/DDBJ databases">
        <authorList>
            <person name="Zhirakovskaya E."/>
        </authorList>
    </citation>
    <scope>NUCLEOTIDE SEQUENCE</scope>
</reference>
<proteinExistence type="predicted"/>
<dbReference type="InterPro" id="IPR021533">
    <property type="entry name" value="PepSY-like"/>
</dbReference>
<organism evidence="2">
    <name type="scientific">hydrothermal vent metagenome</name>
    <dbReference type="NCBI Taxonomy" id="652676"/>
    <lineage>
        <taxon>unclassified sequences</taxon>
        <taxon>metagenomes</taxon>
        <taxon>ecological metagenomes</taxon>
    </lineage>
</organism>
<protein>
    <recommendedName>
        <fullName evidence="1">Putative beta-lactamase-inhibitor-like PepSY-like domain-containing protein</fullName>
    </recommendedName>
</protein>
<evidence type="ECO:0000313" key="2">
    <source>
        <dbReference type="EMBL" id="VAW28802.1"/>
    </source>
</evidence>
<evidence type="ECO:0000259" key="1">
    <source>
        <dbReference type="Pfam" id="PF11396"/>
    </source>
</evidence>
<dbReference type="AlphaFoldDB" id="A0A3B0UR47"/>
<sequence length="149" mass="16663">MKKYSMILAAMFMAISFTAFSQTNVPAAVKTAFGKKFPTVKKANWGKEGKTEWEAEFEINEKDMSANFDLQGNWKETETDLEKDEVPAAVMSVLKAKFPGYKVKDAAFTKTPKYSAYEIVIKKGVNKKEVTIDKTGKILNIEKGGEESD</sequence>
<dbReference type="Pfam" id="PF11396">
    <property type="entry name" value="PepSY_like"/>
    <property type="match status" value="1"/>
</dbReference>
<dbReference type="SUPFAM" id="SSF160574">
    <property type="entry name" value="BT0923-like"/>
    <property type="match status" value="1"/>
</dbReference>
<name>A0A3B0UR47_9ZZZZ</name>
<dbReference type="EMBL" id="UOET01000289">
    <property type="protein sequence ID" value="VAW28802.1"/>
    <property type="molecule type" value="Genomic_DNA"/>
</dbReference>